<dbReference type="AlphaFoldDB" id="A0A3M6U2J8"/>
<comment type="caution">
    <text evidence="2">The sequence shown here is derived from an EMBL/GenBank/DDBJ whole genome shotgun (WGS) entry which is preliminary data.</text>
</comment>
<protein>
    <recommendedName>
        <fullName evidence="1">ZU5 domain-containing protein</fullName>
    </recommendedName>
</protein>
<name>A0A3M6U2J8_POCDA</name>
<dbReference type="InterPro" id="IPR000906">
    <property type="entry name" value="ZU5_dom"/>
</dbReference>
<organism evidence="2 3">
    <name type="scientific">Pocillopora damicornis</name>
    <name type="common">Cauliflower coral</name>
    <name type="synonym">Millepora damicornis</name>
    <dbReference type="NCBI Taxonomy" id="46731"/>
    <lineage>
        <taxon>Eukaryota</taxon>
        <taxon>Metazoa</taxon>
        <taxon>Cnidaria</taxon>
        <taxon>Anthozoa</taxon>
        <taxon>Hexacorallia</taxon>
        <taxon>Scleractinia</taxon>
        <taxon>Astrocoeniina</taxon>
        <taxon>Pocilloporidae</taxon>
        <taxon>Pocillopora</taxon>
    </lineage>
</organism>
<dbReference type="PANTHER" id="PTHR24114:SF2">
    <property type="entry name" value="F-BOX DOMAIN-CONTAINING PROTEIN-RELATED"/>
    <property type="match status" value="1"/>
</dbReference>
<dbReference type="Gene3D" id="2.60.220.30">
    <property type="match status" value="1"/>
</dbReference>
<dbReference type="EMBL" id="RCHS01002372">
    <property type="protein sequence ID" value="RMX47779.1"/>
    <property type="molecule type" value="Genomic_DNA"/>
</dbReference>
<dbReference type="InterPro" id="IPR032675">
    <property type="entry name" value="LRR_dom_sf"/>
</dbReference>
<sequence length="259" mass="28284">MMDYKGATCIAEAIKVNKTLTNLDLSGNRISDAGATCIGEAIKVNKTLTNLDLSFNGISDAGATSIAEANKINRTLTKLDLSFKGTSPPSYMFTTGRENEHEELSKTMRLQERKGKVKKECGTQIKSKITEEGGALMIQNVPSRVMIPPKALPTCTEVTCSLWNLHILSPPLGRNEALVSSVMELACGSIPSTEKRYEFNVKVKLALSHSASDTKGYELVIKELISEKTNDWRDLETRWAWTPSGEGYVGNLQGAAILL</sequence>
<dbReference type="Proteomes" id="UP000275408">
    <property type="component" value="Unassembled WGS sequence"/>
</dbReference>
<dbReference type="Gene3D" id="3.80.10.10">
    <property type="entry name" value="Ribonuclease Inhibitor"/>
    <property type="match status" value="1"/>
</dbReference>
<dbReference type="PANTHER" id="PTHR24114">
    <property type="entry name" value="LEUCINE RICH REPEAT FAMILY PROTEIN"/>
    <property type="match status" value="1"/>
</dbReference>
<reference evidence="2 3" key="1">
    <citation type="journal article" date="2018" name="Sci. Rep.">
        <title>Comparative analysis of the Pocillopora damicornis genome highlights role of immune system in coral evolution.</title>
        <authorList>
            <person name="Cunning R."/>
            <person name="Bay R.A."/>
            <person name="Gillette P."/>
            <person name="Baker A.C."/>
            <person name="Traylor-Knowles N."/>
        </authorList>
    </citation>
    <scope>NUCLEOTIDE SEQUENCE [LARGE SCALE GENOMIC DNA]</scope>
    <source>
        <strain evidence="2">RSMAS</strain>
        <tissue evidence="2">Whole animal</tissue>
    </source>
</reference>
<evidence type="ECO:0000313" key="3">
    <source>
        <dbReference type="Proteomes" id="UP000275408"/>
    </source>
</evidence>
<dbReference type="SUPFAM" id="SSF52047">
    <property type="entry name" value="RNI-like"/>
    <property type="match status" value="1"/>
</dbReference>
<dbReference type="SMART" id="SM00368">
    <property type="entry name" value="LRR_RI"/>
    <property type="match status" value="2"/>
</dbReference>
<dbReference type="Pfam" id="PF00791">
    <property type="entry name" value="ZU5"/>
    <property type="match status" value="1"/>
</dbReference>
<dbReference type="InterPro" id="IPR052394">
    <property type="entry name" value="LRR-containing"/>
</dbReference>
<dbReference type="OrthoDB" id="5985420at2759"/>
<feature type="domain" description="ZU5" evidence="1">
    <location>
        <begin position="129"/>
        <end position="221"/>
    </location>
</feature>
<evidence type="ECO:0000313" key="2">
    <source>
        <dbReference type="EMBL" id="RMX47779.1"/>
    </source>
</evidence>
<gene>
    <name evidence="2" type="ORF">pdam_00024522</name>
</gene>
<dbReference type="Pfam" id="PF13516">
    <property type="entry name" value="LRR_6"/>
    <property type="match status" value="2"/>
</dbReference>
<dbReference type="InterPro" id="IPR001611">
    <property type="entry name" value="Leu-rich_rpt"/>
</dbReference>
<proteinExistence type="predicted"/>
<evidence type="ECO:0000259" key="1">
    <source>
        <dbReference type="Pfam" id="PF00791"/>
    </source>
</evidence>
<accession>A0A3M6U2J8</accession>
<keyword evidence="3" id="KW-1185">Reference proteome</keyword>